<evidence type="ECO:0000256" key="3">
    <source>
        <dbReference type="SAM" id="SignalP"/>
    </source>
</evidence>
<proteinExistence type="predicted"/>
<keyword evidence="2" id="KW-0472">Membrane</keyword>
<keyword evidence="2" id="KW-1133">Transmembrane helix</keyword>
<dbReference type="Proteomes" id="UP001501196">
    <property type="component" value="Unassembled WGS sequence"/>
</dbReference>
<accession>A0ABP5FR00</accession>
<feature type="compositionally biased region" description="Low complexity" evidence="1">
    <location>
        <begin position="694"/>
        <end position="706"/>
    </location>
</feature>
<organism evidence="4 5">
    <name type="scientific">Agromyces tropicus</name>
    <dbReference type="NCBI Taxonomy" id="555371"/>
    <lineage>
        <taxon>Bacteria</taxon>
        <taxon>Bacillati</taxon>
        <taxon>Actinomycetota</taxon>
        <taxon>Actinomycetes</taxon>
        <taxon>Micrococcales</taxon>
        <taxon>Microbacteriaceae</taxon>
        <taxon>Agromyces</taxon>
    </lineage>
</organism>
<feature type="transmembrane region" description="Helical" evidence="2">
    <location>
        <begin position="655"/>
        <end position="674"/>
    </location>
</feature>
<keyword evidence="2" id="KW-0812">Transmembrane</keyword>
<name>A0ABP5FR00_9MICO</name>
<reference evidence="5" key="1">
    <citation type="journal article" date="2019" name="Int. J. Syst. Evol. Microbiol.">
        <title>The Global Catalogue of Microorganisms (GCM) 10K type strain sequencing project: providing services to taxonomists for standard genome sequencing and annotation.</title>
        <authorList>
            <consortium name="The Broad Institute Genomics Platform"/>
            <consortium name="The Broad Institute Genome Sequencing Center for Infectious Disease"/>
            <person name="Wu L."/>
            <person name="Ma J."/>
        </authorList>
    </citation>
    <scope>NUCLEOTIDE SEQUENCE [LARGE SCALE GENOMIC DNA]</scope>
    <source>
        <strain evidence="5">JCM 15672</strain>
    </source>
</reference>
<feature type="compositionally biased region" description="Basic and acidic residues" evidence="1">
    <location>
        <begin position="714"/>
        <end position="725"/>
    </location>
</feature>
<feature type="region of interest" description="Disordered" evidence="1">
    <location>
        <begin position="680"/>
        <end position="725"/>
    </location>
</feature>
<evidence type="ECO:0008006" key="6">
    <source>
        <dbReference type="Google" id="ProtNLM"/>
    </source>
</evidence>
<evidence type="ECO:0000256" key="1">
    <source>
        <dbReference type="SAM" id="MobiDB-lite"/>
    </source>
</evidence>
<dbReference type="EMBL" id="BAAAPW010000002">
    <property type="protein sequence ID" value="GAA2032116.1"/>
    <property type="molecule type" value="Genomic_DNA"/>
</dbReference>
<evidence type="ECO:0000256" key="2">
    <source>
        <dbReference type="SAM" id="Phobius"/>
    </source>
</evidence>
<evidence type="ECO:0000313" key="5">
    <source>
        <dbReference type="Proteomes" id="UP001501196"/>
    </source>
</evidence>
<protein>
    <recommendedName>
        <fullName evidence="6">2-oxoglutarate dehydrogenase</fullName>
    </recommendedName>
</protein>
<comment type="caution">
    <text evidence="4">The sequence shown here is derived from an EMBL/GenBank/DDBJ whole genome shotgun (WGS) entry which is preliminary data.</text>
</comment>
<feature type="chain" id="PRO_5045666625" description="2-oxoglutarate dehydrogenase" evidence="3">
    <location>
        <begin position="29"/>
        <end position="725"/>
    </location>
</feature>
<evidence type="ECO:0000313" key="4">
    <source>
        <dbReference type="EMBL" id="GAA2032116.1"/>
    </source>
</evidence>
<keyword evidence="5" id="KW-1185">Reference proteome</keyword>
<keyword evidence="3" id="KW-0732">Signal</keyword>
<gene>
    <name evidence="4" type="ORF">GCM10009819_15090</name>
</gene>
<dbReference type="RefSeq" id="WP_344371292.1">
    <property type="nucleotide sequence ID" value="NZ_BAAAPW010000002.1"/>
</dbReference>
<feature type="signal peptide" evidence="3">
    <location>
        <begin position="1"/>
        <end position="28"/>
    </location>
</feature>
<sequence length="725" mass="73087">MPASSTPPRRLRRLLALISAGAATVALGVAGAVAPLDGPAGTPGAVALEPEAGVRVSVAPADGAAVSAGAAIEVEVEVVNGSDAIVPAGTLALGVAASGIADADDLDAWLDADDRPPGSREIEERPSTALPVGAAVTYRFTLPADATDAGDPVIGLAASLEVEGVAVAGGTTAVANTKVADDSRPGLALAYPLTVPAGVDGLIPADRLESWTGPSGLLTRQLDAVTGLPVAIGIDPRIPASIRALGTTAPESAVSWLESLSLMPNEVFPLAYADADLAVQSQAGLTAPLEPLGFADALDPADFGGDQGVAAATAEPGEAPTDGQLLDWEFTRSDLAWPADDTVAGGDLDAFAAGGLTTAILAPGNVEAVDGAPGAASTIDGRGAVVADARVQQALRGAAAAETGTQWRGAASRLLAELAVSPADGDVTLLATFARSAGADAEHVGDTLRALNGSTWSRPATLAEAVGAPPTARTLVSLPEDGQRVDNVGRLLTAEAGVDEFSDVLTDPSRLTWPTRRELLALLATGWLAEPTEWTAAVGSWLVDQRAVTDSVRVVPSSSVLVVASETGIPVTVENDLPYAVDVIVTVDPSNGRLLVQDSVEATVEGQSRRTIRVPVEAGVGSGEVDLEVSLASPGGTPIGRTETIPANVHADWEGVGAAVLAAVAILVFAVGVIRTVRRRQRERSGAGTDPTDAPSTTEADSTEAAPEPPADAPRPDRPEDPSHG</sequence>
<dbReference type="InterPro" id="IPR046112">
    <property type="entry name" value="DUF6049"/>
</dbReference>
<dbReference type="Pfam" id="PF19516">
    <property type="entry name" value="DUF6049"/>
    <property type="match status" value="1"/>
</dbReference>